<evidence type="ECO:0000313" key="2">
    <source>
        <dbReference type="EMBL" id="EYC40614.1"/>
    </source>
</evidence>
<feature type="region of interest" description="Disordered" evidence="1">
    <location>
        <begin position="1"/>
        <end position="68"/>
    </location>
</feature>
<name>A0A016WLD6_9BILA</name>
<dbReference type="EMBL" id="JARK01000204">
    <property type="protein sequence ID" value="EYC40614.1"/>
    <property type="molecule type" value="Genomic_DNA"/>
</dbReference>
<gene>
    <name evidence="2" type="primary">Acey_s0604.g550</name>
    <name evidence="2" type="ORF">Y032_0604g550</name>
</gene>
<sequence>MRRMRKISAPTQISGQKLPEEIHGGVNTSFLRPSPAGDTPQEGWPGRDMHTAPDVASGMECDCGRPIK</sequence>
<dbReference type="Proteomes" id="UP000024635">
    <property type="component" value="Unassembled WGS sequence"/>
</dbReference>
<reference evidence="3" key="1">
    <citation type="journal article" date="2015" name="Nat. Genet.">
        <title>The genome and transcriptome of the zoonotic hookworm Ancylostoma ceylanicum identify infection-specific gene families.</title>
        <authorList>
            <person name="Schwarz E.M."/>
            <person name="Hu Y."/>
            <person name="Antoshechkin I."/>
            <person name="Miller M.M."/>
            <person name="Sternberg P.W."/>
            <person name="Aroian R.V."/>
        </authorList>
    </citation>
    <scope>NUCLEOTIDE SEQUENCE</scope>
    <source>
        <strain evidence="3">HY135</strain>
    </source>
</reference>
<keyword evidence="3" id="KW-1185">Reference proteome</keyword>
<dbReference type="AlphaFoldDB" id="A0A016WLD6"/>
<comment type="caution">
    <text evidence="2">The sequence shown here is derived from an EMBL/GenBank/DDBJ whole genome shotgun (WGS) entry which is preliminary data.</text>
</comment>
<proteinExistence type="predicted"/>
<protein>
    <submittedName>
        <fullName evidence="2">Uncharacterized protein</fullName>
    </submittedName>
</protein>
<evidence type="ECO:0000256" key="1">
    <source>
        <dbReference type="SAM" id="MobiDB-lite"/>
    </source>
</evidence>
<organism evidence="2 3">
    <name type="scientific">Ancylostoma ceylanicum</name>
    <dbReference type="NCBI Taxonomy" id="53326"/>
    <lineage>
        <taxon>Eukaryota</taxon>
        <taxon>Metazoa</taxon>
        <taxon>Ecdysozoa</taxon>
        <taxon>Nematoda</taxon>
        <taxon>Chromadorea</taxon>
        <taxon>Rhabditida</taxon>
        <taxon>Rhabditina</taxon>
        <taxon>Rhabditomorpha</taxon>
        <taxon>Strongyloidea</taxon>
        <taxon>Ancylostomatidae</taxon>
        <taxon>Ancylostomatinae</taxon>
        <taxon>Ancylostoma</taxon>
    </lineage>
</organism>
<evidence type="ECO:0000313" key="3">
    <source>
        <dbReference type="Proteomes" id="UP000024635"/>
    </source>
</evidence>
<accession>A0A016WLD6</accession>